<evidence type="ECO:0000256" key="5">
    <source>
        <dbReference type="ARBA" id="ARBA00023136"/>
    </source>
</evidence>
<dbReference type="EMBL" id="JAYJLD010000028">
    <property type="protein sequence ID" value="MEB3103137.1"/>
    <property type="molecule type" value="Genomic_DNA"/>
</dbReference>
<accession>A0ABU5ZKT6</accession>
<evidence type="ECO:0000256" key="4">
    <source>
        <dbReference type="ARBA" id="ARBA00022989"/>
    </source>
</evidence>
<evidence type="ECO:0000313" key="8">
    <source>
        <dbReference type="EMBL" id="MEB3103137.1"/>
    </source>
</evidence>
<dbReference type="InterPro" id="IPR051401">
    <property type="entry name" value="GtrA_CellWall_Glycosyl"/>
</dbReference>
<evidence type="ECO:0000256" key="3">
    <source>
        <dbReference type="ARBA" id="ARBA00022692"/>
    </source>
</evidence>
<sequence length="162" mass="17739">MRTTEQTAKIKRELARFVKFNAVGLINTGVDFAVFALLNAAGLNVYFAQAVSYSAGIANSFLLNRVWTFQYREKPGWGEALRFLSVNLTSFAVSTAALYALHALLGVHALAAKLVTLTVSVLLNYFGYKHLVFAPERHNPAFAAARRPDEAEAHGPNKTASH</sequence>
<proteinExistence type="inferred from homology"/>
<evidence type="ECO:0000256" key="1">
    <source>
        <dbReference type="ARBA" id="ARBA00004141"/>
    </source>
</evidence>
<feature type="transmembrane region" description="Helical" evidence="6">
    <location>
        <begin position="107"/>
        <end position="128"/>
    </location>
</feature>
<organism evidence="8 9">
    <name type="scientific">Ferviditalea candida</name>
    <dbReference type="NCBI Taxonomy" id="3108399"/>
    <lineage>
        <taxon>Bacteria</taxon>
        <taxon>Bacillati</taxon>
        <taxon>Bacillota</taxon>
        <taxon>Bacilli</taxon>
        <taxon>Bacillales</taxon>
        <taxon>Paenibacillaceae</taxon>
        <taxon>Ferviditalea</taxon>
    </lineage>
</organism>
<comment type="subcellular location">
    <subcellularLocation>
        <location evidence="1">Membrane</location>
        <topology evidence="1">Multi-pass membrane protein</topology>
    </subcellularLocation>
</comment>
<feature type="transmembrane region" description="Helical" evidence="6">
    <location>
        <begin position="20"/>
        <end position="40"/>
    </location>
</feature>
<protein>
    <submittedName>
        <fullName evidence="8">GtrA family protein</fullName>
    </submittedName>
</protein>
<keyword evidence="3 6" id="KW-0812">Transmembrane</keyword>
<feature type="domain" description="GtrA/DPMS transmembrane" evidence="7">
    <location>
        <begin position="19"/>
        <end position="133"/>
    </location>
</feature>
<comment type="caution">
    <text evidence="8">The sequence shown here is derived from an EMBL/GenBank/DDBJ whole genome shotgun (WGS) entry which is preliminary data.</text>
</comment>
<evidence type="ECO:0000256" key="2">
    <source>
        <dbReference type="ARBA" id="ARBA00009399"/>
    </source>
</evidence>
<keyword evidence="4 6" id="KW-1133">Transmembrane helix</keyword>
<evidence type="ECO:0000313" key="9">
    <source>
        <dbReference type="Proteomes" id="UP001310386"/>
    </source>
</evidence>
<gene>
    <name evidence="8" type="ORF">VF724_15880</name>
</gene>
<dbReference type="PANTHER" id="PTHR38459:SF1">
    <property type="entry name" value="PROPHAGE BACTOPRENOL-LINKED GLUCOSE TRANSLOCASE HOMOLOG"/>
    <property type="match status" value="1"/>
</dbReference>
<dbReference type="Proteomes" id="UP001310386">
    <property type="component" value="Unassembled WGS sequence"/>
</dbReference>
<feature type="transmembrane region" description="Helical" evidence="6">
    <location>
        <begin position="80"/>
        <end position="101"/>
    </location>
</feature>
<reference evidence="8" key="1">
    <citation type="submission" date="2023-12" db="EMBL/GenBank/DDBJ databases">
        <title>Fervidustalea candida gen. nov., sp. nov., a novel member of the family Paenibacillaceae isolated from a geothermal area.</title>
        <authorList>
            <person name="Li W.-J."/>
            <person name="Jiao J.-Y."/>
            <person name="Chen Y."/>
        </authorList>
    </citation>
    <scope>NUCLEOTIDE SEQUENCE</scope>
    <source>
        <strain evidence="8">SYSU GA230002</strain>
    </source>
</reference>
<evidence type="ECO:0000256" key="6">
    <source>
        <dbReference type="SAM" id="Phobius"/>
    </source>
</evidence>
<dbReference type="RefSeq" id="WP_371755265.1">
    <property type="nucleotide sequence ID" value="NZ_JAYJLD010000028.1"/>
</dbReference>
<name>A0ABU5ZKT6_9BACL</name>
<evidence type="ECO:0000259" key="7">
    <source>
        <dbReference type="Pfam" id="PF04138"/>
    </source>
</evidence>
<feature type="transmembrane region" description="Helical" evidence="6">
    <location>
        <begin position="46"/>
        <end position="68"/>
    </location>
</feature>
<dbReference type="InterPro" id="IPR007267">
    <property type="entry name" value="GtrA_DPMS_TM"/>
</dbReference>
<dbReference type="Pfam" id="PF04138">
    <property type="entry name" value="GtrA_DPMS_TM"/>
    <property type="match status" value="1"/>
</dbReference>
<comment type="similarity">
    <text evidence="2">Belongs to the GtrA family.</text>
</comment>
<keyword evidence="5 6" id="KW-0472">Membrane</keyword>
<dbReference type="PANTHER" id="PTHR38459">
    <property type="entry name" value="PROPHAGE BACTOPRENOL-LINKED GLUCOSE TRANSLOCASE HOMOLOG"/>
    <property type="match status" value="1"/>
</dbReference>
<keyword evidence="9" id="KW-1185">Reference proteome</keyword>